<feature type="compositionally biased region" description="Basic and acidic residues" evidence="9">
    <location>
        <begin position="408"/>
        <end position="418"/>
    </location>
</feature>
<keyword evidence="5" id="KW-0158">Chromosome</keyword>
<evidence type="ECO:0000256" key="2">
    <source>
        <dbReference type="ARBA" id="ARBA00004574"/>
    </source>
</evidence>
<evidence type="ECO:0000313" key="12">
    <source>
        <dbReference type="EMBL" id="QBZ57135.1"/>
    </source>
</evidence>
<evidence type="ECO:0000313" key="13">
    <source>
        <dbReference type="Proteomes" id="UP000294847"/>
    </source>
</evidence>
<comment type="subcellular location">
    <subcellularLocation>
        <location evidence="2">Chromosome</location>
        <location evidence="2">Telomere</location>
    </subcellularLocation>
    <subcellularLocation>
        <location evidence="1">Nucleus</location>
    </subcellularLocation>
</comment>
<evidence type="ECO:0000256" key="3">
    <source>
        <dbReference type="ARBA" id="ARBA00008442"/>
    </source>
</evidence>
<dbReference type="GO" id="GO:0098505">
    <property type="term" value="F:G-rich strand telomeric DNA binding"/>
    <property type="evidence" value="ECO:0007669"/>
    <property type="project" value="TreeGrafter"/>
</dbReference>
<keyword evidence="8" id="KW-0539">Nucleus</keyword>
<proteinExistence type="inferred from homology"/>
<dbReference type="SUPFAM" id="SSF50249">
    <property type="entry name" value="Nucleic acid-binding proteins"/>
    <property type="match status" value="2"/>
</dbReference>
<evidence type="ECO:0000256" key="4">
    <source>
        <dbReference type="ARBA" id="ARBA00015253"/>
    </source>
</evidence>
<dbReference type="InterPro" id="IPR032042">
    <property type="entry name" value="POT1PC"/>
</dbReference>
<evidence type="ECO:0000256" key="9">
    <source>
        <dbReference type="SAM" id="MobiDB-lite"/>
    </source>
</evidence>
<dbReference type="InterPro" id="IPR011564">
    <property type="entry name" value="Telomer_end-bd_POT1/Cdc13"/>
</dbReference>
<gene>
    <name evidence="12" type="ORF">PoMZ_02057</name>
</gene>
<keyword evidence="7" id="KW-0238">DNA-binding</keyword>
<feature type="domain" description="Telomeric single stranded DNA binding POT1/Cdc13" evidence="10">
    <location>
        <begin position="33"/>
        <end position="119"/>
    </location>
</feature>
<feature type="region of interest" description="Disordered" evidence="9">
    <location>
        <begin position="594"/>
        <end position="614"/>
    </location>
</feature>
<keyword evidence="6" id="KW-0779">Telomere</keyword>
<dbReference type="Pfam" id="PF16686">
    <property type="entry name" value="POT1PC"/>
    <property type="match status" value="1"/>
</dbReference>
<dbReference type="GO" id="GO:0032210">
    <property type="term" value="P:regulation of telomere maintenance via telomerase"/>
    <property type="evidence" value="ECO:0007669"/>
    <property type="project" value="TreeGrafter"/>
</dbReference>
<sequence>MSMSRKGQNATGPPPPPSGCVNIDDILGGEIPKGKLIHICCVVKDYQAPIHTRGKDYKMNVTVFDHSTVEDQRSIELAIFRPLMDQFPKFNAGDVLLAFSVKVQEFQGCISLITHNNSSLNVYSGILIPKPSGSQSASVALKSNAKLRGRLPSDKDHAYVSYMYHHLDKSCIPDQEAFQAEANQSMNIRDKFSTLENITEGNFYDIIVQLVKDPYDMFGTLTCYVTDYTTNSRFFNQTTDGKGRGRAERDDDPYGYTAKFQINNIESASAWPGPYGQMSMQLTCWDPHASYIKDNKLGAGTWVRFQNVHIKPGKNGINLEGFLRQDQKYPERIKVEILEDNDSRLKDVLRRKQEYEKSNKRKNPHHHNPRVAQQAQVRQGPDPTRGKEQRLGETSAENSNQRRKRLRAEKQMAAELAQKRKDEETLGLNSLVRCENLSQEASPISRLLEPVYYEANMNGQEIRFQIPFTNVNYRTNVRVVDFRPERLEDFAICRPRSRYSGDISDDSSVSGLDDDEDSSNWEWCFWLQVEDAMAFKNRGKRPEERVWVMVDNLAAQCLTLDDAVDLRANQDNLSALREKMCTLWGNLEELKRERSESRHDAKRRRKHLAMPPLSSEGNVNAGADLMKDLCNDPFSCCIKQYGVMEKTDDPKEADAGPGRKWVRVFGLFGTKICA</sequence>
<comment type="similarity">
    <text evidence="3">Belongs to the telombin family.</text>
</comment>
<dbReference type="Proteomes" id="UP000294847">
    <property type="component" value="Chromosome 2"/>
</dbReference>
<accession>A0A4V1C5P8</accession>
<evidence type="ECO:0000259" key="10">
    <source>
        <dbReference type="Pfam" id="PF02765"/>
    </source>
</evidence>
<dbReference type="GO" id="GO:0016233">
    <property type="term" value="P:telomere capping"/>
    <property type="evidence" value="ECO:0007669"/>
    <property type="project" value="TreeGrafter"/>
</dbReference>
<feature type="compositionally biased region" description="Basic residues" evidence="9">
    <location>
        <begin position="359"/>
        <end position="369"/>
    </location>
</feature>
<dbReference type="FunFam" id="2.40.50.140:FF:000303">
    <property type="entry name" value="Protection of telomeres protein 1"/>
    <property type="match status" value="1"/>
</dbReference>
<dbReference type="Pfam" id="PF02765">
    <property type="entry name" value="POT1"/>
    <property type="match status" value="1"/>
</dbReference>
<reference evidence="12 13" key="1">
    <citation type="journal article" date="2019" name="Mol. Biol. Evol.">
        <title>Blast fungal genomes show frequent chromosomal changes, gene gains and losses, and effector gene turnover.</title>
        <authorList>
            <person name="Gomez Luciano L.B."/>
            <person name="Jason Tsai I."/>
            <person name="Chuma I."/>
            <person name="Tosa Y."/>
            <person name="Chen Y.H."/>
            <person name="Li J.Y."/>
            <person name="Li M.Y."/>
            <person name="Jade Lu M.Y."/>
            <person name="Nakayashiki H."/>
            <person name="Li W.H."/>
        </authorList>
    </citation>
    <scope>NUCLEOTIDE SEQUENCE [LARGE SCALE GENOMIC DNA]</scope>
    <source>
        <strain evidence="12">MZ5-1-6</strain>
    </source>
</reference>
<evidence type="ECO:0000259" key="11">
    <source>
        <dbReference type="Pfam" id="PF16686"/>
    </source>
</evidence>
<dbReference type="InterPro" id="IPR028389">
    <property type="entry name" value="POT1"/>
</dbReference>
<organism evidence="12 13">
    <name type="scientific">Pyricularia oryzae</name>
    <name type="common">Rice blast fungus</name>
    <name type="synonym">Magnaporthe oryzae</name>
    <dbReference type="NCBI Taxonomy" id="318829"/>
    <lineage>
        <taxon>Eukaryota</taxon>
        <taxon>Fungi</taxon>
        <taxon>Dikarya</taxon>
        <taxon>Ascomycota</taxon>
        <taxon>Pezizomycotina</taxon>
        <taxon>Sordariomycetes</taxon>
        <taxon>Sordariomycetidae</taxon>
        <taxon>Magnaporthales</taxon>
        <taxon>Pyriculariaceae</taxon>
        <taxon>Pyricularia</taxon>
    </lineage>
</organism>
<dbReference type="Gene3D" id="2.40.50.140">
    <property type="entry name" value="Nucleic acid-binding proteins"/>
    <property type="match status" value="2"/>
</dbReference>
<name>A0A4V1C5P8_PYROR</name>
<dbReference type="InterPro" id="IPR012340">
    <property type="entry name" value="NA-bd_OB-fold"/>
</dbReference>
<evidence type="ECO:0000256" key="5">
    <source>
        <dbReference type="ARBA" id="ARBA00022454"/>
    </source>
</evidence>
<dbReference type="PANTHER" id="PTHR14513">
    <property type="entry name" value="PROTECTION OF TELOMERES 1"/>
    <property type="match status" value="1"/>
</dbReference>
<evidence type="ECO:0000256" key="8">
    <source>
        <dbReference type="ARBA" id="ARBA00023242"/>
    </source>
</evidence>
<dbReference type="PANTHER" id="PTHR14513:SF0">
    <property type="entry name" value="PROTECTION OF TELOMERES PROTEIN 1"/>
    <property type="match status" value="1"/>
</dbReference>
<dbReference type="GO" id="GO:0000783">
    <property type="term" value="C:nuclear telomere cap complex"/>
    <property type="evidence" value="ECO:0007669"/>
    <property type="project" value="TreeGrafter"/>
</dbReference>
<protein>
    <recommendedName>
        <fullName evidence="4">Protection of telomeres protein 1</fullName>
    </recommendedName>
</protein>
<feature type="domain" description="Protection of telomeres protein 1 ssDNA-binding" evidence="11">
    <location>
        <begin position="195"/>
        <end position="357"/>
    </location>
</feature>
<evidence type="ECO:0000256" key="6">
    <source>
        <dbReference type="ARBA" id="ARBA00022895"/>
    </source>
</evidence>
<evidence type="ECO:0000256" key="7">
    <source>
        <dbReference type="ARBA" id="ARBA00023125"/>
    </source>
</evidence>
<dbReference type="EMBL" id="CP034205">
    <property type="protein sequence ID" value="QBZ57135.1"/>
    <property type="molecule type" value="Genomic_DNA"/>
</dbReference>
<feature type="region of interest" description="Disordered" evidence="9">
    <location>
        <begin position="356"/>
        <end position="418"/>
    </location>
</feature>
<dbReference type="AlphaFoldDB" id="A0A4V1C5P8"/>
<evidence type="ECO:0000256" key="1">
    <source>
        <dbReference type="ARBA" id="ARBA00004123"/>
    </source>
</evidence>
<dbReference type="GO" id="GO:0010521">
    <property type="term" value="F:telomerase inhibitor activity"/>
    <property type="evidence" value="ECO:0007669"/>
    <property type="project" value="TreeGrafter"/>
</dbReference>